<dbReference type="RefSeq" id="WP_285973455.1">
    <property type="nucleotide sequence ID" value="NZ_CP127294.1"/>
</dbReference>
<protein>
    <submittedName>
        <fullName evidence="2">Nuclear transport factor 2 family protein</fullName>
    </submittedName>
</protein>
<evidence type="ECO:0000259" key="1">
    <source>
        <dbReference type="Pfam" id="PF13577"/>
    </source>
</evidence>
<accession>A0A9Y2IN58</accession>
<dbReference type="AlphaFoldDB" id="A0A9Y2IN58"/>
<dbReference type="InterPro" id="IPR032710">
    <property type="entry name" value="NTF2-like_dom_sf"/>
</dbReference>
<dbReference type="Gene3D" id="3.10.450.50">
    <property type="match status" value="1"/>
</dbReference>
<dbReference type="Pfam" id="PF13577">
    <property type="entry name" value="SnoaL_4"/>
    <property type="match status" value="1"/>
</dbReference>
<dbReference type="KEGG" id="acab:QRX50_20015"/>
<feature type="domain" description="SnoaL-like" evidence="1">
    <location>
        <begin position="24"/>
        <end position="72"/>
    </location>
</feature>
<reference evidence="2 3" key="1">
    <citation type="submission" date="2023-06" db="EMBL/GenBank/DDBJ databases">
        <authorList>
            <person name="Oyuntsetseg B."/>
            <person name="Kim S.B."/>
        </authorList>
    </citation>
    <scope>NUCLEOTIDE SEQUENCE [LARGE SCALE GENOMIC DNA]</scope>
    <source>
        <strain evidence="2 3">2-15</strain>
    </source>
</reference>
<name>A0A9Y2IN58_9PSEU</name>
<sequence length="78" mass="8620">MAPAQQCGPDLERLIVDAVGWKSDTDTASVWSYLVVTSVEPPKQNTPRVAALARFDDPVVRVDGEWLFAHRTMTDFGS</sequence>
<organism evidence="2 3">
    <name type="scientific">Amycolatopsis carbonis</name>
    <dbReference type="NCBI Taxonomy" id="715471"/>
    <lineage>
        <taxon>Bacteria</taxon>
        <taxon>Bacillati</taxon>
        <taxon>Actinomycetota</taxon>
        <taxon>Actinomycetes</taxon>
        <taxon>Pseudonocardiales</taxon>
        <taxon>Pseudonocardiaceae</taxon>
        <taxon>Amycolatopsis</taxon>
    </lineage>
</organism>
<dbReference type="EMBL" id="CP127294">
    <property type="protein sequence ID" value="WIX82892.1"/>
    <property type="molecule type" value="Genomic_DNA"/>
</dbReference>
<evidence type="ECO:0000313" key="3">
    <source>
        <dbReference type="Proteomes" id="UP001236014"/>
    </source>
</evidence>
<proteinExistence type="predicted"/>
<gene>
    <name evidence="2" type="ORF">QRX50_20015</name>
</gene>
<keyword evidence="3" id="KW-1185">Reference proteome</keyword>
<dbReference type="InterPro" id="IPR037401">
    <property type="entry name" value="SnoaL-like"/>
</dbReference>
<dbReference type="Proteomes" id="UP001236014">
    <property type="component" value="Chromosome"/>
</dbReference>
<evidence type="ECO:0000313" key="2">
    <source>
        <dbReference type="EMBL" id="WIX82892.1"/>
    </source>
</evidence>
<dbReference type="SUPFAM" id="SSF54427">
    <property type="entry name" value="NTF2-like"/>
    <property type="match status" value="1"/>
</dbReference>